<evidence type="ECO:0008006" key="6">
    <source>
        <dbReference type="Google" id="ProtNLM"/>
    </source>
</evidence>
<dbReference type="AlphaFoldDB" id="A0A2W2AZH0"/>
<dbReference type="PANTHER" id="PTHR35089:SF1">
    <property type="entry name" value="CHAPERONE PROTEIN SKP"/>
    <property type="match status" value="1"/>
</dbReference>
<dbReference type="Proteomes" id="UP000248745">
    <property type="component" value="Unassembled WGS sequence"/>
</dbReference>
<keyword evidence="2" id="KW-0732">Signal</keyword>
<dbReference type="PANTHER" id="PTHR35089">
    <property type="entry name" value="CHAPERONE PROTEIN SKP"/>
    <property type="match status" value="1"/>
</dbReference>
<evidence type="ECO:0000313" key="5">
    <source>
        <dbReference type="Proteomes" id="UP000248745"/>
    </source>
</evidence>
<proteinExistence type="inferred from homology"/>
<keyword evidence="3" id="KW-0472">Membrane</keyword>
<sequence>MKNASLILSTLAFIGVLVLFALRLSGNKDMGKHMPPPMENGKPGVNGGRIAYVNIDTLEAHYEYLKNKKDDFNKRQANIESELQGSAQKMQNDYVALQQKAQAGSLTQAEGEAAQKRLMQMQQSLETRRQAVTEQLLKERDNFNTEIQKNLDSFLTEYNKDKGYDYILSYSKGNVIMYADKRLDITEDVIRGMNEMHGKKDAKSDSTSKK</sequence>
<dbReference type="InterPro" id="IPR005632">
    <property type="entry name" value="Chaperone_Skp"/>
</dbReference>
<dbReference type="GO" id="GO:0005829">
    <property type="term" value="C:cytosol"/>
    <property type="evidence" value="ECO:0007669"/>
    <property type="project" value="TreeGrafter"/>
</dbReference>
<protein>
    <recommendedName>
        <fullName evidence="6">OmpH family outer membrane protein</fullName>
    </recommendedName>
</protein>
<dbReference type="Gene3D" id="3.30.910.20">
    <property type="entry name" value="Skp domain"/>
    <property type="match status" value="1"/>
</dbReference>
<comment type="similarity">
    <text evidence="1">Belongs to the Skp family.</text>
</comment>
<dbReference type="RefSeq" id="WP_110998487.1">
    <property type="nucleotide sequence ID" value="NZ_QKTW01000013.1"/>
</dbReference>
<evidence type="ECO:0000313" key="4">
    <source>
        <dbReference type="EMBL" id="PZF73424.1"/>
    </source>
</evidence>
<keyword evidence="3" id="KW-0812">Transmembrane</keyword>
<dbReference type="GO" id="GO:0050821">
    <property type="term" value="P:protein stabilization"/>
    <property type="evidence" value="ECO:0007669"/>
    <property type="project" value="TreeGrafter"/>
</dbReference>
<dbReference type="OrthoDB" id="1493259at2"/>
<comment type="caution">
    <text evidence="4">The sequence shown here is derived from an EMBL/GenBank/DDBJ whole genome shotgun (WGS) entry which is preliminary data.</text>
</comment>
<name>A0A2W2AZH0_9BACT</name>
<organism evidence="4 5">
    <name type="scientific">Taibaiella soli</name>
    <dbReference type="NCBI Taxonomy" id="1649169"/>
    <lineage>
        <taxon>Bacteria</taxon>
        <taxon>Pseudomonadati</taxon>
        <taxon>Bacteroidota</taxon>
        <taxon>Chitinophagia</taxon>
        <taxon>Chitinophagales</taxon>
        <taxon>Chitinophagaceae</taxon>
        <taxon>Taibaiella</taxon>
    </lineage>
</organism>
<dbReference type="GO" id="GO:0051082">
    <property type="term" value="F:unfolded protein binding"/>
    <property type="evidence" value="ECO:0007669"/>
    <property type="project" value="InterPro"/>
</dbReference>
<dbReference type="InterPro" id="IPR024930">
    <property type="entry name" value="Skp_dom_sf"/>
</dbReference>
<dbReference type="Pfam" id="PF03938">
    <property type="entry name" value="OmpH"/>
    <property type="match status" value="1"/>
</dbReference>
<evidence type="ECO:0000256" key="1">
    <source>
        <dbReference type="ARBA" id="ARBA00009091"/>
    </source>
</evidence>
<dbReference type="SMART" id="SM00935">
    <property type="entry name" value="OmpH"/>
    <property type="match status" value="1"/>
</dbReference>
<evidence type="ECO:0000256" key="2">
    <source>
        <dbReference type="ARBA" id="ARBA00022729"/>
    </source>
</evidence>
<reference evidence="4 5" key="1">
    <citation type="submission" date="2018-06" db="EMBL/GenBank/DDBJ databases">
        <title>Mucibacter soli gen. nov., sp. nov., a new member of the family Chitinophagaceae producing mucin.</title>
        <authorList>
            <person name="Kim M.-K."/>
            <person name="Park S."/>
            <person name="Kim T.-S."/>
            <person name="Joung Y."/>
            <person name="Han J.-H."/>
            <person name="Kim S.B."/>
        </authorList>
    </citation>
    <scope>NUCLEOTIDE SEQUENCE [LARGE SCALE GENOMIC DNA]</scope>
    <source>
        <strain evidence="4 5">R1-15</strain>
    </source>
</reference>
<evidence type="ECO:0000256" key="3">
    <source>
        <dbReference type="SAM" id="Phobius"/>
    </source>
</evidence>
<keyword evidence="3" id="KW-1133">Transmembrane helix</keyword>
<dbReference type="EMBL" id="QKTW01000013">
    <property type="protein sequence ID" value="PZF73424.1"/>
    <property type="molecule type" value="Genomic_DNA"/>
</dbReference>
<accession>A0A2W2AZH0</accession>
<keyword evidence="5" id="KW-1185">Reference proteome</keyword>
<feature type="transmembrane region" description="Helical" evidence="3">
    <location>
        <begin position="6"/>
        <end position="24"/>
    </location>
</feature>
<gene>
    <name evidence="4" type="ORF">DN068_08520</name>
</gene>
<dbReference type="SUPFAM" id="SSF111384">
    <property type="entry name" value="OmpH-like"/>
    <property type="match status" value="1"/>
</dbReference>